<name>A0ABW1CNS1_9ACTN</name>
<dbReference type="EMBL" id="JBHSPA010000029">
    <property type="protein sequence ID" value="MFC5827379.1"/>
    <property type="molecule type" value="Genomic_DNA"/>
</dbReference>
<dbReference type="Pfam" id="PF13189">
    <property type="entry name" value="Cytidylate_kin2"/>
    <property type="match status" value="1"/>
</dbReference>
<keyword evidence="2" id="KW-0418">Kinase</keyword>
<dbReference type="SUPFAM" id="SSF52540">
    <property type="entry name" value="P-loop containing nucleoside triphosphate hydrolases"/>
    <property type="match status" value="1"/>
</dbReference>
<evidence type="ECO:0000256" key="1">
    <source>
        <dbReference type="SAM" id="MobiDB-lite"/>
    </source>
</evidence>
<protein>
    <submittedName>
        <fullName evidence="2">Cytidylate kinase family protein</fullName>
    </submittedName>
</protein>
<dbReference type="Proteomes" id="UP001596058">
    <property type="component" value="Unassembled WGS sequence"/>
</dbReference>
<reference evidence="3" key="1">
    <citation type="journal article" date="2019" name="Int. J. Syst. Evol. Microbiol.">
        <title>The Global Catalogue of Microorganisms (GCM) 10K type strain sequencing project: providing services to taxonomists for standard genome sequencing and annotation.</title>
        <authorList>
            <consortium name="The Broad Institute Genomics Platform"/>
            <consortium name="The Broad Institute Genome Sequencing Center for Infectious Disease"/>
            <person name="Wu L."/>
            <person name="Ma J."/>
        </authorList>
    </citation>
    <scope>NUCLEOTIDE SEQUENCE [LARGE SCALE GENOMIC DNA]</scope>
    <source>
        <strain evidence="3">CCUG 53903</strain>
    </source>
</reference>
<organism evidence="2 3">
    <name type="scientific">Nonomuraea insulae</name>
    <dbReference type="NCBI Taxonomy" id="1616787"/>
    <lineage>
        <taxon>Bacteria</taxon>
        <taxon>Bacillati</taxon>
        <taxon>Actinomycetota</taxon>
        <taxon>Actinomycetes</taxon>
        <taxon>Streptosporangiales</taxon>
        <taxon>Streptosporangiaceae</taxon>
        <taxon>Nonomuraea</taxon>
    </lineage>
</organism>
<dbReference type="Gene3D" id="3.40.50.300">
    <property type="entry name" value="P-loop containing nucleotide triphosphate hydrolases"/>
    <property type="match status" value="1"/>
</dbReference>
<feature type="compositionally biased region" description="Pro residues" evidence="1">
    <location>
        <begin position="79"/>
        <end position="89"/>
    </location>
</feature>
<evidence type="ECO:0000313" key="3">
    <source>
        <dbReference type="Proteomes" id="UP001596058"/>
    </source>
</evidence>
<dbReference type="GO" id="GO:0016301">
    <property type="term" value="F:kinase activity"/>
    <property type="evidence" value="ECO:0007669"/>
    <property type="project" value="UniProtKB-KW"/>
</dbReference>
<feature type="region of interest" description="Disordered" evidence="1">
    <location>
        <begin position="62"/>
        <end position="89"/>
    </location>
</feature>
<proteinExistence type="predicted"/>
<sequence>MFTQRSIAISGDLGSGKSTVAALLSQRLCLEKISLGDIHREMAGTRGLSALQMNRHSERDAGIDAYVDGVQRRPYGRSPRPPACHRPSA</sequence>
<keyword evidence="3" id="KW-1185">Reference proteome</keyword>
<comment type="caution">
    <text evidence="2">The sequence shown here is derived from an EMBL/GenBank/DDBJ whole genome shotgun (WGS) entry which is preliminary data.</text>
</comment>
<gene>
    <name evidence="2" type="ORF">ACFPZ3_26240</name>
</gene>
<dbReference type="InterPro" id="IPR027417">
    <property type="entry name" value="P-loop_NTPase"/>
</dbReference>
<dbReference type="RefSeq" id="WP_379516883.1">
    <property type="nucleotide sequence ID" value="NZ_JBHSPA010000029.1"/>
</dbReference>
<accession>A0ABW1CNS1</accession>
<keyword evidence="2" id="KW-0808">Transferase</keyword>
<evidence type="ECO:0000313" key="2">
    <source>
        <dbReference type="EMBL" id="MFC5827379.1"/>
    </source>
</evidence>